<dbReference type="EMBL" id="JAQJZL010000002">
    <property type="protein sequence ID" value="KAJ6052241.1"/>
    <property type="molecule type" value="Genomic_DNA"/>
</dbReference>
<evidence type="ECO:0000313" key="2">
    <source>
        <dbReference type="Proteomes" id="UP001219568"/>
    </source>
</evidence>
<gene>
    <name evidence="1" type="ORF">N7460_002775</name>
</gene>
<reference evidence="1" key="2">
    <citation type="submission" date="2023-01" db="EMBL/GenBank/DDBJ databases">
        <authorList>
            <person name="Petersen C."/>
        </authorList>
    </citation>
    <scope>NUCLEOTIDE SEQUENCE</scope>
    <source>
        <strain evidence="1">IBT 15450</strain>
    </source>
</reference>
<dbReference type="Proteomes" id="UP001219568">
    <property type="component" value="Unassembled WGS sequence"/>
</dbReference>
<sequence length="469" mass="52887">MNTFHVRPVRVKIMMSACVVSARPAGSSVTLKTVAFTQDATIAMDGMTLMNVLETWNSGNCDFLYRDPMLYLSQQGGQIKPQTTEAIPMAPSVRHNSLGVVDRLSILRYLVSKTKQKYNDRYSKILNSAHMDVETLLDNNLSLSVKELCDRGQFTLSSLIALVGSPESSQEAGVYLHILWRQKSDMESVFVKLAVHDAFSSEEDQLLLNLQEMWTSLVFQTLRGFHLDEFLPPGSNKLWAGNHLNVSIPLWQSFTAIPNAETKGGSLAFKEYLCHKDPAVRHWTEDARDTFNDLRNSPDPLLRRYYLELNQGARNTARAAWEKKKYDELREYLSGKVAIVTESHDGELSEVSAGSFRFTISRKLGLNVDGGDKVLLKMHLAVTSPHPLAYAHKARLDEPASRLAVSIEGVRGDFFDWLTTSGNLNFQKTNSLVDVLEGLTLEENESLPRRWHVRRMIPGVRASKKHKYT</sequence>
<dbReference type="AlphaFoldDB" id="A0AAD6ND29"/>
<comment type="caution">
    <text evidence="1">The sequence shown here is derived from an EMBL/GenBank/DDBJ whole genome shotgun (WGS) entry which is preliminary data.</text>
</comment>
<evidence type="ECO:0000313" key="1">
    <source>
        <dbReference type="EMBL" id="KAJ6052241.1"/>
    </source>
</evidence>
<accession>A0AAD6ND29</accession>
<proteinExistence type="predicted"/>
<keyword evidence="2" id="KW-1185">Reference proteome</keyword>
<organism evidence="1 2">
    <name type="scientific">Penicillium canescens</name>
    <dbReference type="NCBI Taxonomy" id="5083"/>
    <lineage>
        <taxon>Eukaryota</taxon>
        <taxon>Fungi</taxon>
        <taxon>Dikarya</taxon>
        <taxon>Ascomycota</taxon>
        <taxon>Pezizomycotina</taxon>
        <taxon>Eurotiomycetes</taxon>
        <taxon>Eurotiomycetidae</taxon>
        <taxon>Eurotiales</taxon>
        <taxon>Aspergillaceae</taxon>
        <taxon>Penicillium</taxon>
    </lineage>
</organism>
<name>A0AAD6ND29_PENCN</name>
<reference evidence="1" key="1">
    <citation type="journal article" date="2023" name="IMA Fungus">
        <title>Comparative genomic study of the Penicillium genus elucidates a diverse pangenome and 15 lateral gene transfer events.</title>
        <authorList>
            <person name="Petersen C."/>
            <person name="Sorensen T."/>
            <person name="Nielsen M.R."/>
            <person name="Sondergaard T.E."/>
            <person name="Sorensen J.L."/>
            <person name="Fitzpatrick D.A."/>
            <person name="Frisvad J.C."/>
            <person name="Nielsen K.L."/>
        </authorList>
    </citation>
    <scope>NUCLEOTIDE SEQUENCE</scope>
    <source>
        <strain evidence="1">IBT 15450</strain>
    </source>
</reference>
<protein>
    <submittedName>
        <fullName evidence="1">Uncharacterized protein</fullName>
    </submittedName>
</protein>